<protein>
    <submittedName>
        <fullName evidence="3">Uncharacterized protein</fullName>
    </submittedName>
</protein>
<evidence type="ECO:0000313" key="4">
    <source>
        <dbReference type="Proteomes" id="UP000244867"/>
    </source>
</evidence>
<dbReference type="InterPro" id="IPR007296">
    <property type="entry name" value="DUF403"/>
</dbReference>
<reference evidence="3 4" key="1">
    <citation type="submission" date="2018-03" db="EMBL/GenBank/DDBJ databases">
        <authorList>
            <person name="Keele B.F."/>
        </authorList>
    </citation>
    <scope>NUCLEOTIDE SEQUENCE [LARGE SCALE GENOMIC DNA]</scope>
    <source>
        <strain evidence="3 4">IB-3</strain>
    </source>
</reference>
<dbReference type="Pfam" id="PF14403">
    <property type="entry name" value="CP_ATPgrasp_2"/>
    <property type="match status" value="1"/>
</dbReference>
<dbReference type="InterPro" id="IPR051680">
    <property type="entry name" value="ATP-dep_Glu-Cys_Ligase-2"/>
</dbReference>
<evidence type="ECO:0000313" key="3">
    <source>
        <dbReference type="EMBL" id="PUA80691.1"/>
    </source>
</evidence>
<dbReference type="Gene3D" id="3.30.1490.270">
    <property type="match status" value="1"/>
</dbReference>
<name>A0A2R7YWI7_9ACTN</name>
<proteinExistence type="predicted"/>
<accession>A0A2R7YWI7</accession>
<evidence type="ECO:0000259" key="1">
    <source>
        <dbReference type="Pfam" id="PF04168"/>
    </source>
</evidence>
<sequence length="845" mass="90485">MSRPASVPAAGALDGYRSLVESQTGPDEWFDAARSVRPDQDLVTTAVESLGLGGLLAARAEARRLVEDDGIRYGLADAVDDVPGDRGRSWVIDPLPVVIGSLEWARLEAGLRQRAQLLQLLHDDVYGERRLVSERVLPAELVLGHSGFVRAVDGIEHQRLVLGATDLARGADGAWTVIADKTSAPSGAGYAMANRRVTSRVLSSVHRGASLERLRGFFHTMANALGDVADAGVDTPRVVVLSPGTGTETAFDQAFLATLLGFPLVEGDDLNVRDGRVWIRSTGRREPVDVVLRRVDAEFCDPLELRSDSQLGLPGLVESARRGGVSLANPLGAGVLENAGLVPYLPAIARRLLGEELDLPSAPTWWCGDASSRSHVLTNLDSLVVKPIARGLVVAARFGWELSAAQRDDLRREIEERPWAWVGQEPIPMSTAPVVTPSGLAPGRFVLRAFGVTDEERHHVMPGGLGRVNTDPSSMLVSSASGALAKDVWVLADDPSGVRGWSAPSPDRARTLVRLQRRTAVAPRVADNLFWVGRYAERAEGTARLLRVADDLAADHAQRPGTPGAATMEVMVQAAAALTGVAPRADQGPVDHLRAMVGTPHLLGTVAHACHRLVVAAESVRDQLSQDIWHILSRLDRTLATPAPADSQLRPQLDTVLESLLAVAGVVHESMVRDQTWGFLDGGIRIERAQHTVSLLRATLALERPPIIDGQVTESVLEACESILTHRRRTASGEGPAWPVQSATSLLLADTGNPRSVAFQVDRLADAMRLTGDDLLVTATATLAASLAGLDLVELCSGDRSALLSTLTNVDESLRAISSELSARHFGRKPRRRVLLGDWSGGVRA</sequence>
<dbReference type="OrthoDB" id="9803842at2"/>
<dbReference type="AlphaFoldDB" id="A0A2R7YWI7"/>
<dbReference type="Proteomes" id="UP000244867">
    <property type="component" value="Unassembled WGS sequence"/>
</dbReference>
<dbReference type="Pfam" id="PF04168">
    <property type="entry name" value="Alpha-E"/>
    <property type="match status" value="1"/>
</dbReference>
<dbReference type="Gene3D" id="3.40.50.11290">
    <property type="match status" value="1"/>
</dbReference>
<dbReference type="EMBL" id="PYXZ01000005">
    <property type="protein sequence ID" value="PUA80691.1"/>
    <property type="molecule type" value="Genomic_DNA"/>
</dbReference>
<feature type="domain" description="DUF403" evidence="1">
    <location>
        <begin position="523"/>
        <end position="826"/>
    </location>
</feature>
<dbReference type="InterPro" id="IPR025841">
    <property type="entry name" value="CP_ATPgrasp_2"/>
</dbReference>
<feature type="domain" description="Circularly permuted ATP-grasp type 2" evidence="2">
    <location>
        <begin position="96"/>
        <end position="468"/>
    </location>
</feature>
<keyword evidence="4" id="KW-1185">Reference proteome</keyword>
<dbReference type="PANTHER" id="PTHR34595:SF2">
    <property type="entry name" value="BLR2978 PROTEIN"/>
    <property type="match status" value="1"/>
</dbReference>
<dbReference type="RefSeq" id="WP_108344885.1">
    <property type="nucleotide sequence ID" value="NZ_PYXZ01000005.1"/>
</dbReference>
<organism evidence="3 4">
    <name type="scientific">Nocardioides currus</name>
    <dbReference type="NCBI Taxonomy" id="2133958"/>
    <lineage>
        <taxon>Bacteria</taxon>
        <taxon>Bacillati</taxon>
        <taxon>Actinomycetota</taxon>
        <taxon>Actinomycetes</taxon>
        <taxon>Propionibacteriales</taxon>
        <taxon>Nocardioidaceae</taxon>
        <taxon>Nocardioides</taxon>
    </lineage>
</organism>
<dbReference type="SUPFAM" id="SSF56059">
    <property type="entry name" value="Glutathione synthetase ATP-binding domain-like"/>
    <property type="match status" value="1"/>
</dbReference>
<evidence type="ECO:0000259" key="2">
    <source>
        <dbReference type="Pfam" id="PF14403"/>
    </source>
</evidence>
<dbReference type="PANTHER" id="PTHR34595">
    <property type="entry name" value="BLR5612 PROTEIN"/>
    <property type="match status" value="1"/>
</dbReference>
<comment type="caution">
    <text evidence="3">The sequence shown here is derived from an EMBL/GenBank/DDBJ whole genome shotgun (WGS) entry which is preliminary data.</text>
</comment>
<gene>
    <name evidence="3" type="ORF">C7S10_13145</name>
</gene>